<protein>
    <submittedName>
        <fullName evidence="4">Acid protease</fullName>
    </submittedName>
</protein>
<dbReference type="OrthoDB" id="3089at2759"/>
<dbReference type="InterPro" id="IPR021109">
    <property type="entry name" value="Peptidase_aspartic_dom_sf"/>
</dbReference>
<feature type="signal peptide" evidence="2">
    <location>
        <begin position="1"/>
        <end position="19"/>
    </location>
</feature>
<dbReference type="AlphaFoldDB" id="A0A4Y7TAW0"/>
<feature type="domain" description="Peptidase A1" evidence="3">
    <location>
        <begin position="97"/>
        <end position="522"/>
    </location>
</feature>
<dbReference type="PANTHER" id="PTHR47966">
    <property type="entry name" value="BETA-SITE APP-CLEAVING ENZYME, ISOFORM A-RELATED"/>
    <property type="match status" value="1"/>
</dbReference>
<keyword evidence="4" id="KW-0645">Protease</keyword>
<accession>A0A4Y7TAW0</accession>
<dbReference type="Proteomes" id="UP000298030">
    <property type="component" value="Unassembled WGS sequence"/>
</dbReference>
<dbReference type="SUPFAM" id="SSF50630">
    <property type="entry name" value="Acid proteases"/>
    <property type="match status" value="1"/>
</dbReference>
<dbReference type="GO" id="GO:0006508">
    <property type="term" value="P:proteolysis"/>
    <property type="evidence" value="ECO:0007669"/>
    <property type="project" value="UniProtKB-KW"/>
</dbReference>
<evidence type="ECO:0000313" key="5">
    <source>
        <dbReference type="Proteomes" id="UP000298030"/>
    </source>
</evidence>
<comment type="caution">
    <text evidence="4">The sequence shown here is derived from an EMBL/GenBank/DDBJ whole genome shotgun (WGS) entry which is preliminary data.</text>
</comment>
<name>A0A4Y7TAW0_COPMI</name>
<evidence type="ECO:0000256" key="1">
    <source>
        <dbReference type="ARBA" id="ARBA00007447"/>
    </source>
</evidence>
<dbReference type="Pfam" id="PF00026">
    <property type="entry name" value="Asp"/>
    <property type="match status" value="2"/>
</dbReference>
<dbReference type="Gene3D" id="2.40.70.10">
    <property type="entry name" value="Acid Proteases"/>
    <property type="match status" value="2"/>
</dbReference>
<keyword evidence="2" id="KW-0732">Signal</keyword>
<comment type="similarity">
    <text evidence="1">Belongs to the peptidase A1 family.</text>
</comment>
<dbReference type="InterPro" id="IPR033121">
    <property type="entry name" value="PEPTIDASE_A1"/>
</dbReference>
<organism evidence="4 5">
    <name type="scientific">Coprinellus micaceus</name>
    <name type="common">Glistening ink-cap mushroom</name>
    <name type="synonym">Coprinus micaceus</name>
    <dbReference type="NCBI Taxonomy" id="71717"/>
    <lineage>
        <taxon>Eukaryota</taxon>
        <taxon>Fungi</taxon>
        <taxon>Dikarya</taxon>
        <taxon>Basidiomycota</taxon>
        <taxon>Agaricomycotina</taxon>
        <taxon>Agaricomycetes</taxon>
        <taxon>Agaricomycetidae</taxon>
        <taxon>Agaricales</taxon>
        <taxon>Agaricineae</taxon>
        <taxon>Psathyrellaceae</taxon>
        <taxon>Coprinellus</taxon>
    </lineage>
</organism>
<dbReference type="CDD" id="cd05471">
    <property type="entry name" value="pepsin_like"/>
    <property type="match status" value="1"/>
</dbReference>
<dbReference type="EMBL" id="QPFP01000021">
    <property type="protein sequence ID" value="TEB30732.1"/>
    <property type="molecule type" value="Genomic_DNA"/>
</dbReference>
<dbReference type="STRING" id="71717.A0A4Y7TAW0"/>
<keyword evidence="5" id="KW-1185">Reference proteome</keyword>
<evidence type="ECO:0000259" key="3">
    <source>
        <dbReference type="PROSITE" id="PS51767"/>
    </source>
</evidence>
<dbReference type="PROSITE" id="PS51767">
    <property type="entry name" value="PEPTIDASE_A1"/>
    <property type="match status" value="1"/>
</dbReference>
<sequence>MYWTTWTVTVLSLLELAIASPTATAHHGRRKALVSGVYDERTGEELPLEEVARRFTRRTEGGIHLPIVRSIGEEGLQRRAGLNATVIGLGDYVDVAYSVLLTVGGIMTPLILDTGSSDLWVMSDACSTGCGRNVPLYPQASFESDALEASLFYGDSTSGTSAFGLIGRDRVDLAGMTLTEQSFAAINRTNTSISRTGSAGIFGLGFPVNSVIWSQLFTRELRGGTTQTKRDYPGEDLPQLIDHHDVKYGSRFPNLHFPSKFPVLGDVLTTAGIRRRQVSQGMTALLGSFTRLAPFLPRLVVDGEIAMPLFTVTLQRNTIDVGGNPGQLTIGEMPSDTKVDELTWVPVRNYSFEEGGLPAPPNSPNEQYPIAWEVLIDDVYLDGVKLPRSNITVASTTPIALSALVDTGNSLVRGPEDVVDFIYRQIGGGSARGRFRCNEPHTLAFSIGGRLFPVDPRDFATQVFLDDVTVCAANLVATDPPQPGGYLFAWSLGTPFLKSVLSAYHYGNLTYPSEDPPRMGFKSTVPPNASELLQSAVASAAKFENFPMLSAPAPTGTAAASVVATASRPGSSSTADPSNSNAATPAISSSLWTCATLALASMSFLWS</sequence>
<feature type="chain" id="PRO_5021205962" evidence="2">
    <location>
        <begin position="20"/>
        <end position="607"/>
    </location>
</feature>
<dbReference type="PRINTS" id="PR00792">
    <property type="entry name" value="PEPSIN"/>
</dbReference>
<dbReference type="InterPro" id="IPR034164">
    <property type="entry name" value="Pepsin-like_dom"/>
</dbReference>
<dbReference type="GO" id="GO:0004190">
    <property type="term" value="F:aspartic-type endopeptidase activity"/>
    <property type="evidence" value="ECO:0007669"/>
    <property type="project" value="InterPro"/>
</dbReference>
<keyword evidence="4" id="KW-0378">Hydrolase</keyword>
<dbReference type="PANTHER" id="PTHR47966:SF51">
    <property type="entry name" value="BETA-SITE APP-CLEAVING ENZYME, ISOFORM A-RELATED"/>
    <property type="match status" value="1"/>
</dbReference>
<evidence type="ECO:0000313" key="4">
    <source>
        <dbReference type="EMBL" id="TEB30732.1"/>
    </source>
</evidence>
<reference evidence="4 5" key="1">
    <citation type="journal article" date="2019" name="Nat. Ecol. Evol.">
        <title>Megaphylogeny resolves global patterns of mushroom evolution.</title>
        <authorList>
            <person name="Varga T."/>
            <person name="Krizsan K."/>
            <person name="Foldi C."/>
            <person name="Dima B."/>
            <person name="Sanchez-Garcia M."/>
            <person name="Sanchez-Ramirez S."/>
            <person name="Szollosi G.J."/>
            <person name="Szarkandi J.G."/>
            <person name="Papp V."/>
            <person name="Albert L."/>
            <person name="Andreopoulos W."/>
            <person name="Angelini C."/>
            <person name="Antonin V."/>
            <person name="Barry K.W."/>
            <person name="Bougher N.L."/>
            <person name="Buchanan P."/>
            <person name="Buyck B."/>
            <person name="Bense V."/>
            <person name="Catcheside P."/>
            <person name="Chovatia M."/>
            <person name="Cooper J."/>
            <person name="Damon W."/>
            <person name="Desjardin D."/>
            <person name="Finy P."/>
            <person name="Geml J."/>
            <person name="Haridas S."/>
            <person name="Hughes K."/>
            <person name="Justo A."/>
            <person name="Karasinski D."/>
            <person name="Kautmanova I."/>
            <person name="Kiss B."/>
            <person name="Kocsube S."/>
            <person name="Kotiranta H."/>
            <person name="LaButti K.M."/>
            <person name="Lechner B.E."/>
            <person name="Liimatainen K."/>
            <person name="Lipzen A."/>
            <person name="Lukacs Z."/>
            <person name="Mihaltcheva S."/>
            <person name="Morgado L.N."/>
            <person name="Niskanen T."/>
            <person name="Noordeloos M.E."/>
            <person name="Ohm R.A."/>
            <person name="Ortiz-Santana B."/>
            <person name="Ovrebo C."/>
            <person name="Racz N."/>
            <person name="Riley R."/>
            <person name="Savchenko A."/>
            <person name="Shiryaev A."/>
            <person name="Soop K."/>
            <person name="Spirin V."/>
            <person name="Szebenyi C."/>
            <person name="Tomsovsky M."/>
            <person name="Tulloss R.E."/>
            <person name="Uehling J."/>
            <person name="Grigoriev I.V."/>
            <person name="Vagvolgyi C."/>
            <person name="Papp T."/>
            <person name="Martin F.M."/>
            <person name="Miettinen O."/>
            <person name="Hibbett D.S."/>
            <person name="Nagy L.G."/>
        </authorList>
    </citation>
    <scope>NUCLEOTIDE SEQUENCE [LARGE SCALE GENOMIC DNA]</scope>
    <source>
        <strain evidence="4 5">FP101781</strain>
    </source>
</reference>
<evidence type="ECO:0000256" key="2">
    <source>
        <dbReference type="SAM" id="SignalP"/>
    </source>
</evidence>
<gene>
    <name evidence="4" type="ORF">FA13DRAFT_1733154</name>
</gene>
<dbReference type="InterPro" id="IPR001461">
    <property type="entry name" value="Aspartic_peptidase_A1"/>
</dbReference>
<proteinExistence type="inferred from homology"/>